<evidence type="ECO:0000313" key="2">
    <source>
        <dbReference type="EMBL" id="KAI6777595.1"/>
    </source>
</evidence>
<organism evidence="2 3">
    <name type="scientific">Emericellopsis cladophorae</name>
    <dbReference type="NCBI Taxonomy" id="2686198"/>
    <lineage>
        <taxon>Eukaryota</taxon>
        <taxon>Fungi</taxon>
        <taxon>Dikarya</taxon>
        <taxon>Ascomycota</taxon>
        <taxon>Pezizomycotina</taxon>
        <taxon>Sordariomycetes</taxon>
        <taxon>Hypocreomycetidae</taxon>
        <taxon>Hypocreales</taxon>
        <taxon>Bionectriaceae</taxon>
        <taxon>Emericellopsis</taxon>
    </lineage>
</organism>
<comment type="caution">
    <text evidence="2">The sequence shown here is derived from an EMBL/GenBank/DDBJ whole genome shotgun (WGS) entry which is preliminary data.</text>
</comment>
<sequence>MEDAPPPPAGSETNETQLPVVPQARIFPAGPLIPMDPEGRIRALSVSQDTCDDDTLPAQPLHDGVATQFPRPPVLAGVMARRRKSLSRDSEFSAERDLRHAGQGEAWPTAQRLFAGARTAAPSSPQVNAGSTAPPASDGDEGMMDEGPGGDELGQLFSSLYDGEFAPSSEPSESEAQPPADDQFPSQRPGFDDWLEHEASADEQFDDNDYSGDEEPCLWCMPCCRSVVHALKLIAKASTEEWDVIAPFIDCVPLGSRCVACNRKHKTCDQPADLMEGNRQECDDFLVSFRQLQCTMVNSDGEPYIAAAEIVRAASPDEIMFSEETRRACTGLFFEVLLAFDEMEKAHRSRHKIGGKVANRDMPTYNAEVSRRRTALQRGVQPLSQHSGVEAEDAYAVATTLRLSKNDPLGVSWLQTRRDVHRRWMVLLRNDTLCAARGDESGSFRRVLIHYRAKVPT</sequence>
<proteinExistence type="predicted"/>
<reference evidence="2" key="1">
    <citation type="journal article" date="2021" name="J Fungi (Basel)">
        <title>Genomic and Metabolomic Analyses of the Marine Fungus Emericellopsis cladophorae: Insights into Saltwater Adaptability Mechanisms and Its Biosynthetic Potential.</title>
        <authorList>
            <person name="Goncalves M.F.M."/>
            <person name="Hilario S."/>
            <person name="Van de Peer Y."/>
            <person name="Esteves A.C."/>
            <person name="Alves A."/>
        </authorList>
    </citation>
    <scope>NUCLEOTIDE SEQUENCE</scope>
    <source>
        <strain evidence="2">MUM 19.33</strain>
    </source>
</reference>
<gene>
    <name evidence="2" type="ORF">J7T54_001545</name>
</gene>
<feature type="region of interest" description="Disordered" evidence="1">
    <location>
        <begin position="118"/>
        <end position="192"/>
    </location>
</feature>
<feature type="compositionally biased region" description="Basic and acidic residues" evidence="1">
    <location>
        <begin position="86"/>
        <end position="102"/>
    </location>
</feature>
<feature type="region of interest" description="Disordered" evidence="1">
    <location>
        <begin position="85"/>
        <end position="106"/>
    </location>
</feature>
<keyword evidence="3" id="KW-1185">Reference proteome</keyword>
<dbReference type="Proteomes" id="UP001055219">
    <property type="component" value="Unassembled WGS sequence"/>
</dbReference>
<accession>A0A9P9XTM0</accession>
<feature type="compositionally biased region" description="Low complexity" evidence="1">
    <location>
        <begin position="164"/>
        <end position="180"/>
    </location>
</feature>
<evidence type="ECO:0000313" key="3">
    <source>
        <dbReference type="Proteomes" id="UP001055219"/>
    </source>
</evidence>
<dbReference type="GeneID" id="75828062"/>
<dbReference type="AlphaFoldDB" id="A0A9P9XTM0"/>
<protein>
    <submittedName>
        <fullName evidence="2">Uncharacterized protein</fullName>
    </submittedName>
</protein>
<feature type="compositionally biased region" description="Polar residues" evidence="1">
    <location>
        <begin position="121"/>
        <end position="131"/>
    </location>
</feature>
<dbReference type="EMBL" id="JAGIXG020000163">
    <property type="protein sequence ID" value="KAI6777595.1"/>
    <property type="molecule type" value="Genomic_DNA"/>
</dbReference>
<dbReference type="RefSeq" id="XP_051358451.1">
    <property type="nucleotide sequence ID" value="XM_051510671.1"/>
</dbReference>
<evidence type="ECO:0000256" key="1">
    <source>
        <dbReference type="SAM" id="MobiDB-lite"/>
    </source>
</evidence>
<reference evidence="2" key="2">
    <citation type="submission" date="2022-07" db="EMBL/GenBank/DDBJ databases">
        <authorList>
            <person name="Goncalves M.F.M."/>
            <person name="Hilario S."/>
            <person name="Van De Peer Y."/>
            <person name="Esteves A.C."/>
            <person name="Alves A."/>
        </authorList>
    </citation>
    <scope>NUCLEOTIDE SEQUENCE</scope>
    <source>
        <strain evidence="2">MUM 19.33</strain>
    </source>
</reference>
<name>A0A9P9XTM0_9HYPO</name>